<evidence type="ECO:0000256" key="6">
    <source>
        <dbReference type="SAM" id="MobiDB-lite"/>
    </source>
</evidence>
<dbReference type="STRING" id="215250.A0A316YEQ4"/>
<evidence type="ECO:0000256" key="5">
    <source>
        <dbReference type="PROSITE-ProRule" id="PRU00108"/>
    </source>
</evidence>
<dbReference type="OrthoDB" id="2574029at2759"/>
<feature type="region of interest" description="Disordered" evidence="6">
    <location>
        <begin position="34"/>
        <end position="61"/>
    </location>
</feature>
<dbReference type="GO" id="GO:0005634">
    <property type="term" value="C:nucleus"/>
    <property type="evidence" value="ECO:0007669"/>
    <property type="project" value="UniProtKB-SubCell"/>
</dbReference>
<dbReference type="Pfam" id="PF05920">
    <property type="entry name" value="Homeobox_KN"/>
    <property type="match status" value="1"/>
</dbReference>
<evidence type="ECO:0000256" key="2">
    <source>
        <dbReference type="ARBA" id="ARBA00023125"/>
    </source>
</evidence>
<dbReference type="InterPro" id="IPR001356">
    <property type="entry name" value="HD"/>
</dbReference>
<sequence>IGETTSRIKLVAETFHKLESNVLDLDKSCSNRTKQILRSNTEGSDKRKETPLKSDETSEGSLSELLNAKVLRRWMLDNIAFPYPTREEKEELARHTNLQLGPPLSMSLGESTNIGLSGTPITSDQCALWFTNGRRRSRWQEFNRTYGLNLRGRMEHIV</sequence>
<dbReference type="RefSeq" id="XP_025374907.1">
    <property type="nucleotide sequence ID" value="XM_025518527.1"/>
</dbReference>
<dbReference type="PROSITE" id="PS50071">
    <property type="entry name" value="HOMEOBOX_2"/>
    <property type="match status" value="1"/>
</dbReference>
<dbReference type="Proteomes" id="UP000245768">
    <property type="component" value="Unassembled WGS sequence"/>
</dbReference>
<gene>
    <name evidence="8" type="ORF">FA10DRAFT_219016</name>
</gene>
<proteinExistence type="inferred from homology"/>
<evidence type="ECO:0000256" key="1">
    <source>
        <dbReference type="ARBA" id="ARBA00005800"/>
    </source>
</evidence>
<dbReference type="GO" id="GO:0003677">
    <property type="term" value="F:DNA binding"/>
    <property type="evidence" value="ECO:0007669"/>
    <property type="project" value="UniProtKB-UniRule"/>
</dbReference>
<feature type="DNA-binding region" description="Homeobox" evidence="5">
    <location>
        <begin position="84"/>
        <end position="141"/>
    </location>
</feature>
<feature type="non-terminal residue" evidence="8">
    <location>
        <position position="1"/>
    </location>
</feature>
<feature type="domain" description="Homeobox" evidence="7">
    <location>
        <begin position="82"/>
        <end position="140"/>
    </location>
</feature>
<comment type="subcellular location">
    <subcellularLocation>
        <location evidence="5">Nucleus</location>
    </subcellularLocation>
</comment>
<dbReference type="EMBL" id="KZ819639">
    <property type="protein sequence ID" value="PWN87709.1"/>
    <property type="molecule type" value="Genomic_DNA"/>
</dbReference>
<evidence type="ECO:0000313" key="9">
    <source>
        <dbReference type="Proteomes" id="UP000245768"/>
    </source>
</evidence>
<feature type="non-terminal residue" evidence="8">
    <location>
        <position position="158"/>
    </location>
</feature>
<feature type="compositionally biased region" description="Basic and acidic residues" evidence="6">
    <location>
        <begin position="43"/>
        <end position="56"/>
    </location>
</feature>
<comment type="similarity">
    <text evidence="1">Belongs to the TALE/M-ATYP homeobox family.</text>
</comment>
<keyword evidence="4 5" id="KW-0539">Nucleus</keyword>
<organism evidence="8 9">
    <name type="scientific">Acaromyces ingoldii</name>
    <dbReference type="NCBI Taxonomy" id="215250"/>
    <lineage>
        <taxon>Eukaryota</taxon>
        <taxon>Fungi</taxon>
        <taxon>Dikarya</taxon>
        <taxon>Basidiomycota</taxon>
        <taxon>Ustilaginomycotina</taxon>
        <taxon>Exobasidiomycetes</taxon>
        <taxon>Exobasidiales</taxon>
        <taxon>Cryptobasidiaceae</taxon>
        <taxon>Acaromyces</taxon>
    </lineage>
</organism>
<dbReference type="InParanoid" id="A0A316YEQ4"/>
<dbReference type="InterPro" id="IPR009057">
    <property type="entry name" value="Homeodomain-like_sf"/>
</dbReference>
<dbReference type="SUPFAM" id="SSF46689">
    <property type="entry name" value="Homeodomain-like"/>
    <property type="match status" value="1"/>
</dbReference>
<dbReference type="InterPro" id="IPR008422">
    <property type="entry name" value="KN_HD"/>
</dbReference>
<keyword evidence="9" id="KW-1185">Reference proteome</keyword>
<reference evidence="8 9" key="1">
    <citation type="journal article" date="2018" name="Mol. Biol. Evol.">
        <title>Broad Genomic Sampling Reveals a Smut Pathogenic Ancestry of the Fungal Clade Ustilaginomycotina.</title>
        <authorList>
            <person name="Kijpornyongpan T."/>
            <person name="Mondo S.J."/>
            <person name="Barry K."/>
            <person name="Sandor L."/>
            <person name="Lee J."/>
            <person name="Lipzen A."/>
            <person name="Pangilinan J."/>
            <person name="LaButti K."/>
            <person name="Hainaut M."/>
            <person name="Henrissat B."/>
            <person name="Grigoriev I.V."/>
            <person name="Spatafora J.W."/>
            <person name="Aime M.C."/>
        </authorList>
    </citation>
    <scope>NUCLEOTIDE SEQUENCE [LARGE SCALE GENOMIC DNA]</scope>
    <source>
        <strain evidence="8 9">MCA 4198</strain>
    </source>
</reference>
<dbReference type="CDD" id="cd00086">
    <property type="entry name" value="homeodomain"/>
    <property type="match status" value="1"/>
</dbReference>
<evidence type="ECO:0000259" key="7">
    <source>
        <dbReference type="PROSITE" id="PS50071"/>
    </source>
</evidence>
<dbReference type="GeneID" id="37040443"/>
<accession>A0A316YEQ4</accession>
<evidence type="ECO:0000256" key="4">
    <source>
        <dbReference type="ARBA" id="ARBA00023242"/>
    </source>
</evidence>
<dbReference type="AlphaFoldDB" id="A0A316YEQ4"/>
<protein>
    <recommendedName>
        <fullName evidence="7">Homeobox domain-containing protein</fullName>
    </recommendedName>
</protein>
<keyword evidence="2 5" id="KW-0238">DNA-binding</keyword>
<evidence type="ECO:0000256" key="3">
    <source>
        <dbReference type="ARBA" id="ARBA00023155"/>
    </source>
</evidence>
<keyword evidence="3 5" id="KW-0371">Homeobox</keyword>
<name>A0A316YEQ4_9BASI</name>
<dbReference type="Gene3D" id="1.10.10.60">
    <property type="entry name" value="Homeodomain-like"/>
    <property type="match status" value="1"/>
</dbReference>
<dbReference type="GO" id="GO:0006355">
    <property type="term" value="P:regulation of DNA-templated transcription"/>
    <property type="evidence" value="ECO:0007669"/>
    <property type="project" value="InterPro"/>
</dbReference>
<evidence type="ECO:0000313" key="8">
    <source>
        <dbReference type="EMBL" id="PWN87709.1"/>
    </source>
</evidence>